<dbReference type="Gene3D" id="1.25.40.20">
    <property type="entry name" value="Ankyrin repeat-containing domain"/>
    <property type="match status" value="1"/>
</dbReference>
<comment type="subcellular location">
    <subcellularLocation>
        <location evidence="1">Cytoplasm</location>
    </subcellularLocation>
</comment>
<keyword evidence="3 10" id="KW-0963">Cytoplasm</keyword>
<dbReference type="PROSITE" id="PS00028">
    <property type="entry name" value="ZINC_FINGER_C2H2_1"/>
    <property type="match status" value="1"/>
</dbReference>
<dbReference type="PROSITE" id="PS52044">
    <property type="entry name" value="VLRF1"/>
    <property type="match status" value="1"/>
</dbReference>
<keyword evidence="6 10" id="KW-0255">Endonuclease</keyword>
<evidence type="ECO:0000256" key="10">
    <source>
        <dbReference type="PROSITE-ProRule" id="PRU01389"/>
    </source>
</evidence>
<name>A0A7H9AVN9_ZYGMR</name>
<dbReference type="GO" id="GO:0016787">
    <property type="term" value="F:hydrolase activity"/>
    <property type="evidence" value="ECO:0007669"/>
    <property type="project" value="UniProtKB-KW"/>
</dbReference>
<evidence type="ECO:0000256" key="6">
    <source>
        <dbReference type="ARBA" id="ARBA00022759"/>
    </source>
</evidence>
<evidence type="ECO:0000256" key="9">
    <source>
        <dbReference type="ARBA" id="ARBA00023054"/>
    </source>
</evidence>
<organism evidence="13 14">
    <name type="scientific">Zygotorulaspora mrakii</name>
    <name type="common">Zygosaccharomyces mrakii</name>
    <dbReference type="NCBI Taxonomy" id="42260"/>
    <lineage>
        <taxon>Eukaryota</taxon>
        <taxon>Fungi</taxon>
        <taxon>Dikarya</taxon>
        <taxon>Ascomycota</taxon>
        <taxon>Saccharomycotina</taxon>
        <taxon>Saccharomycetes</taxon>
        <taxon>Saccharomycetales</taxon>
        <taxon>Saccharomycetaceae</taxon>
        <taxon>Zygotorulaspora</taxon>
    </lineage>
</organism>
<evidence type="ECO:0000256" key="8">
    <source>
        <dbReference type="ARBA" id="ARBA00023043"/>
    </source>
</evidence>
<feature type="compositionally biased region" description="Basic and acidic residues" evidence="11">
    <location>
        <begin position="616"/>
        <end position="638"/>
    </location>
</feature>
<keyword evidence="8" id="KW-0040">ANK repeat</keyword>
<dbReference type="SUPFAM" id="SSF48403">
    <property type="entry name" value="Ankyrin repeat"/>
    <property type="match status" value="1"/>
</dbReference>
<evidence type="ECO:0000256" key="1">
    <source>
        <dbReference type="ARBA" id="ARBA00004496"/>
    </source>
</evidence>
<evidence type="ECO:0000256" key="11">
    <source>
        <dbReference type="SAM" id="MobiDB-lite"/>
    </source>
</evidence>
<feature type="region of interest" description="Disordered" evidence="11">
    <location>
        <begin position="578"/>
        <end position="638"/>
    </location>
</feature>
<feature type="region of interest" description="Disordered" evidence="11">
    <location>
        <begin position="289"/>
        <end position="312"/>
    </location>
</feature>
<evidence type="ECO:0000256" key="5">
    <source>
        <dbReference type="ARBA" id="ARBA00022737"/>
    </source>
</evidence>
<gene>
    <name evidence="13" type="ORF">HG535_0A03450</name>
</gene>
<evidence type="ECO:0000256" key="7">
    <source>
        <dbReference type="ARBA" id="ARBA00022801"/>
    </source>
</evidence>
<dbReference type="OrthoDB" id="429841at2759"/>
<dbReference type="PANTHER" id="PTHR16036">
    <property type="entry name" value="ANKYRIN REPEAT AND ZINC FINGER DOMAIN-CONTAINING PROTEIN 1"/>
    <property type="match status" value="1"/>
</dbReference>
<comment type="domain">
    <text evidence="10">The VLRF1 domain mediates binding to the 60S ribosomal subunit.</text>
</comment>
<feature type="domain" description="VLRF1" evidence="12">
    <location>
        <begin position="234"/>
        <end position="394"/>
    </location>
</feature>
<dbReference type="KEGG" id="zmk:HG535_0A03450"/>
<evidence type="ECO:0000256" key="3">
    <source>
        <dbReference type="ARBA" id="ARBA00022490"/>
    </source>
</evidence>
<dbReference type="InterPro" id="IPR036770">
    <property type="entry name" value="Ankyrin_rpt-contain_sf"/>
</dbReference>
<keyword evidence="7 10" id="KW-0378">Hydrolase</keyword>
<evidence type="ECO:0000313" key="14">
    <source>
        <dbReference type="Proteomes" id="UP000509704"/>
    </source>
</evidence>
<evidence type="ECO:0000256" key="4">
    <source>
        <dbReference type="ARBA" id="ARBA00022722"/>
    </source>
</evidence>
<dbReference type="PANTHER" id="PTHR16036:SF2">
    <property type="entry name" value="TRNA ENDONUCLEASE ANKZF1"/>
    <property type="match status" value="1"/>
</dbReference>
<dbReference type="GO" id="GO:0005737">
    <property type="term" value="C:cytoplasm"/>
    <property type="evidence" value="ECO:0007669"/>
    <property type="project" value="UniProtKB-SubCell"/>
</dbReference>
<accession>A0A7H9AVN9</accession>
<dbReference type="Proteomes" id="UP000509704">
    <property type="component" value="Chromosome 1"/>
</dbReference>
<keyword evidence="4 10" id="KW-0540">Nuclease</keyword>
<dbReference type="InterPro" id="IPR013087">
    <property type="entry name" value="Znf_C2H2_type"/>
</dbReference>
<dbReference type="InterPro" id="IPR047139">
    <property type="entry name" value="ANKZ1/VMS1"/>
</dbReference>
<dbReference type="Pfam" id="PF18826">
    <property type="entry name" value="bVLRF1"/>
    <property type="match status" value="1"/>
</dbReference>
<feature type="active site" evidence="10">
    <location>
        <position position="297"/>
    </location>
</feature>
<dbReference type="EMBL" id="CP058604">
    <property type="protein sequence ID" value="QLG70406.1"/>
    <property type="molecule type" value="Genomic_DNA"/>
</dbReference>
<evidence type="ECO:0000313" key="13">
    <source>
        <dbReference type="EMBL" id="QLG70406.1"/>
    </source>
</evidence>
<protein>
    <recommendedName>
        <fullName evidence="12">VLRF1 domain-containing protein</fullName>
    </recommendedName>
</protein>
<keyword evidence="5" id="KW-0677">Repeat</keyword>
<reference evidence="13 14" key="1">
    <citation type="submission" date="2020-07" db="EMBL/GenBank/DDBJ databases">
        <title>The yeast mating-type switching endonuclease HO is a domesticated member of an unorthodox homing genetic element family.</title>
        <authorList>
            <person name="Coughlan A.Y."/>
            <person name="Lombardi L."/>
            <person name="Braun-Galleani S."/>
            <person name="Martos A.R."/>
            <person name="Galeote V."/>
            <person name="Bigey F."/>
            <person name="Dequin S."/>
            <person name="Byrne K.P."/>
            <person name="Wolfe K.H."/>
        </authorList>
    </citation>
    <scope>NUCLEOTIDE SEQUENCE [LARGE SCALE GENOMIC DNA]</scope>
    <source>
        <strain evidence="13 14">NRRL Y-6702</strain>
    </source>
</reference>
<dbReference type="GO" id="GO:0036503">
    <property type="term" value="P:ERAD pathway"/>
    <property type="evidence" value="ECO:0007669"/>
    <property type="project" value="TreeGrafter"/>
</dbReference>
<feature type="region of interest" description="Disordered" evidence="11">
    <location>
        <begin position="116"/>
        <end position="148"/>
    </location>
</feature>
<dbReference type="GeneID" id="59234042"/>
<dbReference type="InterPro" id="IPR041175">
    <property type="entry name" value="VLRF1/Vms1"/>
</dbReference>
<dbReference type="GO" id="GO:0004519">
    <property type="term" value="F:endonuclease activity"/>
    <property type="evidence" value="ECO:0007669"/>
    <property type="project" value="UniProtKB-KW"/>
</dbReference>
<dbReference type="RefSeq" id="XP_037142134.1">
    <property type="nucleotide sequence ID" value="XM_037286239.1"/>
</dbReference>
<comment type="similarity">
    <text evidence="2 10">Belongs to the ANKZF1/VMS1 family.</text>
</comment>
<keyword evidence="9" id="KW-0175">Coiled coil</keyword>
<feature type="region of interest" description="Disordered" evidence="11">
    <location>
        <begin position="400"/>
        <end position="433"/>
    </location>
</feature>
<sequence>MSDKKYKRSDLYVYDLSPAILSSLGLISFDDTLQEVASFDDLNAGTTGSASAEDAKERSTVKFQRCTTCGTDFGDQVNNREHYKNELHTYNIKRHLNGLPPVTEEEFATMLNKLKSNGEVHSESDSEDNISEDETSRSDHQSEAASNEIYDKRDDYLGSLIEEEMDKFSLENNSNEENKSSVSHLNTRSAQIFFNSTFLDVSEAFALYKSLFNKQTITKPLNTIKKWNEIDDQSMELSALFMIGGGHFAGAIVSHNRANVSGNSKKSGENFQEQAVRFLEHKTFHRYTTRRKQGGSQSAMDQAKGKANSAGSSLRRYNEAALKTDIQNLLKLWEPYLSKCQNIFLRAHNSAERNIFTGNPLIGMKRENLKSFPFTTGRPTITELKRCWCELTYLKPSAKPTPLQMKKESSVSESISSKESGKAARQSSIKKPPVEEVHTEELLSLLKKGKAPLLMAYLRKHKLNGDFKLMPENQYSATPTMLHYAAQNGLKQMITILMTNMKCNPCIQNAVGKTAVDLAKDTQIKQSFQISRHLLGENYVNWNDSHIGKPLSREEVQDMNKLEEERRNSEIAAAVKEELENAKRKQKAGVKNKEVSGRPLEAKPVYPNQNLNSLSDEQRRKLMREQRARAAEARMQKS</sequence>
<dbReference type="AlphaFoldDB" id="A0A7H9AVN9"/>
<evidence type="ECO:0000259" key="12">
    <source>
        <dbReference type="PROSITE" id="PS52044"/>
    </source>
</evidence>
<keyword evidence="14" id="KW-1185">Reference proteome</keyword>
<proteinExistence type="inferred from homology"/>
<evidence type="ECO:0000256" key="2">
    <source>
        <dbReference type="ARBA" id="ARBA00009262"/>
    </source>
</evidence>